<keyword evidence="6" id="KW-1185">Reference proteome</keyword>
<dbReference type="InterPro" id="IPR058625">
    <property type="entry name" value="MdtA-like_BSH"/>
</dbReference>
<dbReference type="Pfam" id="PF25917">
    <property type="entry name" value="BSH_RND"/>
    <property type="match status" value="1"/>
</dbReference>
<evidence type="ECO:0000256" key="3">
    <source>
        <dbReference type="SAM" id="Phobius"/>
    </source>
</evidence>
<sequence>MNTDDPRAARSADDAPEDGQRETDSEDGPGRRKPPIRRIVLSVFGIAVLAGALWLGWRWWTVYRFVEETDDAYVKADIVTISPQVSGEVVRVAVEDHQPVAAGDLLFVIDASDYQAAVDAARAAVASAEALLAETAEERALQDRTVAVAEADLEAAKATLDFARQEYDRDSRLAREGAGTVRAVQQSRESLSNAEAAVNSGVAVLARARKQLDVIDARRTRLESDRDRAAAQLRAAEVNLARTVVRSPAAGRVGNRQIDVGEYVRPGVHAVSVVPDDAYIVANFKETQVTFFETGMACEIEADMLGGAVLHGTIESLAPAAGQEFAILPPQNATGNFTKIVQRIPVKIRFVGDQADAARLRPGTSVIVSVDTKEQRP</sequence>
<keyword evidence="3" id="KW-0472">Membrane</keyword>
<keyword evidence="3" id="KW-1133">Transmembrane helix</keyword>
<protein>
    <submittedName>
        <fullName evidence="5">Membrane fusion protein, multidrug efflux system</fullName>
    </submittedName>
</protein>
<feature type="compositionally biased region" description="Basic and acidic residues" evidence="2">
    <location>
        <begin position="1"/>
        <end position="23"/>
    </location>
</feature>
<dbReference type="Gene3D" id="2.40.30.170">
    <property type="match status" value="1"/>
</dbReference>
<reference evidence="5 6" key="1">
    <citation type="submission" date="2016-10" db="EMBL/GenBank/DDBJ databases">
        <authorList>
            <person name="de Groot N.N."/>
        </authorList>
    </citation>
    <scope>NUCLEOTIDE SEQUENCE [LARGE SCALE GENOMIC DNA]</scope>
    <source>
        <strain evidence="5 6">ATCC 700224</strain>
    </source>
</reference>
<dbReference type="STRING" id="69960.SAMN05421720_105193"/>
<organism evidence="5 6">
    <name type="scientific">Rhodospira trueperi</name>
    <dbReference type="NCBI Taxonomy" id="69960"/>
    <lineage>
        <taxon>Bacteria</taxon>
        <taxon>Pseudomonadati</taxon>
        <taxon>Pseudomonadota</taxon>
        <taxon>Alphaproteobacteria</taxon>
        <taxon>Rhodospirillales</taxon>
        <taxon>Rhodospirillaceae</taxon>
        <taxon>Rhodospira</taxon>
    </lineage>
</organism>
<gene>
    <name evidence="5" type="ORF">SAMN05421720_105193</name>
</gene>
<feature type="coiled-coil region" evidence="1">
    <location>
        <begin position="118"/>
        <end position="173"/>
    </location>
</feature>
<evidence type="ECO:0000256" key="1">
    <source>
        <dbReference type="SAM" id="Coils"/>
    </source>
</evidence>
<feature type="transmembrane region" description="Helical" evidence="3">
    <location>
        <begin position="39"/>
        <end position="60"/>
    </location>
</feature>
<dbReference type="PANTHER" id="PTHR30386">
    <property type="entry name" value="MEMBRANE FUSION SUBUNIT OF EMRAB-TOLC MULTIDRUG EFFLUX PUMP"/>
    <property type="match status" value="1"/>
</dbReference>
<dbReference type="OrthoDB" id="9811754at2"/>
<feature type="coiled-coil region" evidence="1">
    <location>
        <begin position="205"/>
        <end position="239"/>
    </location>
</feature>
<dbReference type="EMBL" id="FNAP01000005">
    <property type="protein sequence ID" value="SDE31064.1"/>
    <property type="molecule type" value="Genomic_DNA"/>
</dbReference>
<feature type="region of interest" description="Disordered" evidence="2">
    <location>
        <begin position="1"/>
        <end position="32"/>
    </location>
</feature>
<keyword evidence="3" id="KW-0812">Transmembrane</keyword>
<keyword evidence="1" id="KW-0175">Coiled coil</keyword>
<evidence type="ECO:0000313" key="5">
    <source>
        <dbReference type="EMBL" id="SDE31064.1"/>
    </source>
</evidence>
<evidence type="ECO:0000256" key="2">
    <source>
        <dbReference type="SAM" id="MobiDB-lite"/>
    </source>
</evidence>
<accession>A0A1G7BVA0</accession>
<dbReference type="Gene3D" id="2.40.50.100">
    <property type="match status" value="1"/>
</dbReference>
<dbReference type="Proteomes" id="UP000199412">
    <property type="component" value="Unassembled WGS sequence"/>
</dbReference>
<dbReference type="PANTHER" id="PTHR30386:SF24">
    <property type="entry name" value="MULTIDRUG RESISTANCE EFFLUX PUMP"/>
    <property type="match status" value="1"/>
</dbReference>
<dbReference type="Gene3D" id="1.10.287.470">
    <property type="entry name" value="Helix hairpin bin"/>
    <property type="match status" value="2"/>
</dbReference>
<name>A0A1G7BVA0_9PROT</name>
<dbReference type="AlphaFoldDB" id="A0A1G7BVA0"/>
<evidence type="ECO:0000313" key="6">
    <source>
        <dbReference type="Proteomes" id="UP000199412"/>
    </source>
</evidence>
<evidence type="ECO:0000259" key="4">
    <source>
        <dbReference type="Pfam" id="PF25917"/>
    </source>
</evidence>
<dbReference type="InterPro" id="IPR050739">
    <property type="entry name" value="MFP"/>
</dbReference>
<dbReference type="SUPFAM" id="SSF111369">
    <property type="entry name" value="HlyD-like secretion proteins"/>
    <property type="match status" value="2"/>
</dbReference>
<proteinExistence type="predicted"/>
<feature type="domain" description="Multidrug resistance protein MdtA-like barrel-sandwich hybrid" evidence="4">
    <location>
        <begin position="78"/>
        <end position="273"/>
    </location>
</feature>